<accession>A0ABV3SVH5</accession>
<comment type="caution">
    <text evidence="1">The sequence shown here is derived from an EMBL/GenBank/DDBJ whole genome shotgun (WGS) entry which is preliminary data.</text>
</comment>
<reference evidence="1 2" key="1">
    <citation type="submission" date="2024-07" db="EMBL/GenBank/DDBJ databases">
        <authorList>
            <person name="Lee S."/>
            <person name="Kang M."/>
        </authorList>
    </citation>
    <scope>NUCLEOTIDE SEQUENCE [LARGE SCALE GENOMIC DNA]</scope>
    <source>
        <strain evidence="1 2">DS6</strain>
    </source>
</reference>
<dbReference type="EMBL" id="JBFPJR010000003">
    <property type="protein sequence ID" value="MEX0426469.1"/>
    <property type="molecule type" value="Genomic_DNA"/>
</dbReference>
<gene>
    <name evidence="1" type="ORF">AB3X52_02470</name>
</gene>
<keyword evidence="2" id="KW-1185">Reference proteome</keyword>
<proteinExistence type="predicted"/>
<sequence length="279" mass="29600">MSEQPRARKLLTGLRRPVPARRGRPPAAVDAHYAGILDGRRLWLALPLDVPAPALWSREVGLFSPVDEHEDDPHAPSGLRSVRWDLESALAQHGPGTYAVVVPTPEGRRPVRLPTALPEDLAAAVPLRGRTMQLRLVRSEAGDLAVDHDVPPPTVDLVSAAYADGTVHLVLDAPAGCSGEVTLVDESDEVAGVLRGEHRTDGLHCSLTADDVPAAPGPFRFVAGGLPVVRRDNGLTDARQVLLPFVPGPVGDDVVAQLAFRPHGRLVLRRTAPVTGGAA</sequence>
<organism evidence="1 2">
    <name type="scientific">Nocardioides eburneus</name>
    <dbReference type="NCBI Taxonomy" id="3231482"/>
    <lineage>
        <taxon>Bacteria</taxon>
        <taxon>Bacillati</taxon>
        <taxon>Actinomycetota</taxon>
        <taxon>Actinomycetes</taxon>
        <taxon>Propionibacteriales</taxon>
        <taxon>Nocardioidaceae</taxon>
        <taxon>Nocardioides</taxon>
    </lineage>
</organism>
<evidence type="ECO:0000313" key="1">
    <source>
        <dbReference type="EMBL" id="MEX0426469.1"/>
    </source>
</evidence>
<dbReference type="RefSeq" id="WP_367991191.1">
    <property type="nucleotide sequence ID" value="NZ_JBFPJR010000003.1"/>
</dbReference>
<name>A0ABV3SVH5_9ACTN</name>
<evidence type="ECO:0000313" key="2">
    <source>
        <dbReference type="Proteomes" id="UP001556631"/>
    </source>
</evidence>
<dbReference type="Proteomes" id="UP001556631">
    <property type="component" value="Unassembled WGS sequence"/>
</dbReference>
<protein>
    <submittedName>
        <fullName evidence="1">Uncharacterized protein</fullName>
    </submittedName>
</protein>